<dbReference type="EMBL" id="HBEP01008427">
    <property type="protein sequence ID" value="CAD8476314.1"/>
    <property type="molecule type" value="Transcribed_RNA"/>
</dbReference>
<evidence type="ECO:0000259" key="2">
    <source>
        <dbReference type="Pfam" id="PF08718"/>
    </source>
</evidence>
<dbReference type="GO" id="GO:1902387">
    <property type="term" value="F:ceramide 1-phosphate binding"/>
    <property type="evidence" value="ECO:0007669"/>
    <property type="project" value="TreeGrafter"/>
</dbReference>
<dbReference type="AlphaFoldDB" id="A0A7S0E843"/>
<keyword evidence="1" id="KW-0732">Signal</keyword>
<feature type="domain" description="Glycolipid transfer protein" evidence="2">
    <location>
        <begin position="44"/>
        <end position="188"/>
    </location>
</feature>
<dbReference type="PANTHER" id="PTHR10219">
    <property type="entry name" value="GLYCOLIPID TRANSFER PROTEIN-RELATED"/>
    <property type="match status" value="1"/>
</dbReference>
<evidence type="ECO:0000256" key="1">
    <source>
        <dbReference type="SAM" id="SignalP"/>
    </source>
</evidence>
<gene>
    <name evidence="3" type="ORF">PANT1444_LOCUS4697</name>
</gene>
<dbReference type="Pfam" id="PF08718">
    <property type="entry name" value="GLTP"/>
    <property type="match status" value="1"/>
</dbReference>
<organism evidence="3">
    <name type="scientific">Phaeocystis antarctica</name>
    <dbReference type="NCBI Taxonomy" id="33657"/>
    <lineage>
        <taxon>Eukaryota</taxon>
        <taxon>Haptista</taxon>
        <taxon>Haptophyta</taxon>
        <taxon>Prymnesiophyceae</taxon>
        <taxon>Phaeocystales</taxon>
        <taxon>Phaeocystaceae</taxon>
        <taxon>Phaeocystis</taxon>
    </lineage>
</organism>
<feature type="chain" id="PRO_5030656056" description="Glycolipid transfer protein domain-containing protein" evidence="1">
    <location>
        <begin position="21"/>
        <end position="235"/>
    </location>
</feature>
<name>A0A7S0E843_9EUKA</name>
<dbReference type="InterPro" id="IPR036497">
    <property type="entry name" value="GLTP_sf"/>
</dbReference>
<sequence length="235" mass="26061">MRPRVATLVLFCLAAPAALAGRAAQRPLRRSAVAFNECCKGSDIDMTKFLRAAKQYCELASQFGRFAVPSASEVRRCIEKIEQGAKKLESKGKGIQKTMRALLQAEVALGLHRPGGELADPSAAMGVLWTRRGLAFWMEVFQMEVEKSANLKDQMGKAYERTLSSFHGFISRRAFSVAAGATPSWEQMRTNADLAPTEDELRDDLKVWAGALKKVLKSMHAMQVQLDLEDKRRSV</sequence>
<dbReference type="GO" id="GO:0005829">
    <property type="term" value="C:cytosol"/>
    <property type="evidence" value="ECO:0007669"/>
    <property type="project" value="TreeGrafter"/>
</dbReference>
<proteinExistence type="predicted"/>
<dbReference type="InterPro" id="IPR014830">
    <property type="entry name" value="Glycolipid_transfer_prot_dom"/>
</dbReference>
<dbReference type="GO" id="GO:0016020">
    <property type="term" value="C:membrane"/>
    <property type="evidence" value="ECO:0007669"/>
    <property type="project" value="TreeGrafter"/>
</dbReference>
<dbReference type="SUPFAM" id="SSF110004">
    <property type="entry name" value="Glycolipid transfer protein, GLTP"/>
    <property type="match status" value="1"/>
</dbReference>
<feature type="signal peptide" evidence="1">
    <location>
        <begin position="1"/>
        <end position="20"/>
    </location>
</feature>
<dbReference type="GO" id="GO:1902388">
    <property type="term" value="F:ceramide 1-phosphate transfer activity"/>
    <property type="evidence" value="ECO:0007669"/>
    <property type="project" value="TreeGrafter"/>
</dbReference>
<protein>
    <recommendedName>
        <fullName evidence="2">Glycolipid transfer protein domain-containing protein</fullName>
    </recommendedName>
</protein>
<dbReference type="Gene3D" id="1.10.3520.10">
    <property type="entry name" value="Glycolipid transfer protein"/>
    <property type="match status" value="1"/>
</dbReference>
<evidence type="ECO:0000313" key="3">
    <source>
        <dbReference type="EMBL" id="CAD8476314.1"/>
    </source>
</evidence>
<dbReference type="PANTHER" id="PTHR10219:SF43">
    <property type="entry name" value="GLYCOLIPID TRANSFER PROTEIN DOMAIN-CONTAINING PROTEIN"/>
    <property type="match status" value="1"/>
</dbReference>
<reference evidence="3" key="1">
    <citation type="submission" date="2021-01" db="EMBL/GenBank/DDBJ databases">
        <authorList>
            <person name="Corre E."/>
            <person name="Pelletier E."/>
            <person name="Niang G."/>
            <person name="Scheremetjew M."/>
            <person name="Finn R."/>
            <person name="Kale V."/>
            <person name="Holt S."/>
            <person name="Cochrane G."/>
            <person name="Meng A."/>
            <person name="Brown T."/>
            <person name="Cohen L."/>
        </authorList>
    </citation>
    <scope>NUCLEOTIDE SEQUENCE</scope>
    <source>
        <strain evidence="3">CCMP1374</strain>
    </source>
</reference>
<accession>A0A7S0E843</accession>